<dbReference type="CDD" id="cd07067">
    <property type="entry name" value="HP_PGM_like"/>
    <property type="match status" value="1"/>
</dbReference>
<dbReference type="AlphaFoldDB" id="A0A0E3V1B2"/>
<protein>
    <submittedName>
        <fullName evidence="2">Phosphohistidine phosphatase SixA</fullName>
    </submittedName>
</protein>
<dbReference type="SUPFAM" id="SSF53254">
    <property type="entry name" value="Phosphoglycerate mutase-like"/>
    <property type="match status" value="1"/>
</dbReference>
<proteinExistence type="predicted"/>
<organism evidence="2 3">
    <name type="scientific">Polynucleobacter duraquae</name>
    <dbReference type="NCBI Taxonomy" id="1835254"/>
    <lineage>
        <taxon>Bacteria</taxon>
        <taxon>Pseudomonadati</taxon>
        <taxon>Pseudomonadota</taxon>
        <taxon>Betaproteobacteria</taxon>
        <taxon>Burkholderiales</taxon>
        <taxon>Burkholderiaceae</taxon>
        <taxon>Polynucleobacter</taxon>
    </lineage>
</organism>
<dbReference type="KEGG" id="pdq:CL55_00016510"/>
<evidence type="ECO:0000313" key="2">
    <source>
        <dbReference type="EMBL" id="AKD25984.1"/>
    </source>
</evidence>
<evidence type="ECO:0000256" key="1">
    <source>
        <dbReference type="SAM" id="SignalP"/>
    </source>
</evidence>
<dbReference type="EMBL" id="CP007501">
    <property type="protein sequence ID" value="AKD25984.1"/>
    <property type="molecule type" value="Genomic_DNA"/>
</dbReference>
<accession>A0A0E3V1B2</accession>
<keyword evidence="3" id="KW-1185">Reference proteome</keyword>
<dbReference type="Pfam" id="PF00300">
    <property type="entry name" value="His_Phos_1"/>
    <property type="match status" value="1"/>
</dbReference>
<feature type="signal peptide" evidence="1">
    <location>
        <begin position="1"/>
        <end position="25"/>
    </location>
</feature>
<dbReference type="InterPro" id="IPR029033">
    <property type="entry name" value="His_PPase_superfam"/>
</dbReference>
<name>A0A0E3V1B2_9BURK</name>
<evidence type="ECO:0000313" key="3">
    <source>
        <dbReference type="Proteomes" id="UP000061135"/>
    </source>
</evidence>
<dbReference type="PATRIC" id="fig|576611.7.peg.1677"/>
<dbReference type="HOGENOM" id="CLU_076038_1_0_4"/>
<dbReference type="STRING" id="1835254.CL55_00016510"/>
<dbReference type="InterPro" id="IPR013078">
    <property type="entry name" value="His_Pase_superF_clade-1"/>
</dbReference>
<dbReference type="RefSeq" id="WP_237150490.1">
    <property type="nucleotide sequence ID" value="NZ_CP007501.1"/>
</dbReference>
<keyword evidence="1" id="KW-0732">Signal</keyword>
<dbReference type="Gene3D" id="3.40.50.1240">
    <property type="entry name" value="Phosphoglycerate mutase-like"/>
    <property type="match status" value="1"/>
</dbReference>
<reference evidence="2 3" key="1">
    <citation type="submission" date="2014-03" db="EMBL/GenBank/DDBJ databases">
        <title>Genome of Polynucleobacter strain MWH-MoK4.</title>
        <authorList>
            <person name="Hahn M.W."/>
        </authorList>
    </citation>
    <scope>NUCLEOTIDE SEQUENCE [LARGE SCALE GENOMIC DNA]</scope>
    <source>
        <strain evidence="2 3">MWH-MoK4</strain>
    </source>
</reference>
<sequence>MMIKFLSPLLIALTTLIGAHSSALAQTELANAMQDGQHVLLMRHADAPGYGDPAGYQLTQCSTQRNLGEAGKRQAQLTGEWLAKQGITKAQVYSSPWCRCFDTAILLNKGAVTKEAALGSFFDDMSQAKKQTDDLANLIRDERIKYPKVPIIMVTHHVNIQSFTGKVLNSGDMILVKVNSSGQALSHKLYPSP</sequence>
<dbReference type="Proteomes" id="UP000061135">
    <property type="component" value="Chromosome"/>
</dbReference>
<gene>
    <name evidence="2" type="ORF">CL55_00016510</name>
</gene>
<feature type="chain" id="PRO_5002413727" evidence="1">
    <location>
        <begin position="26"/>
        <end position="193"/>
    </location>
</feature>